<evidence type="ECO:0000256" key="7">
    <source>
        <dbReference type="SAM" id="Phobius"/>
    </source>
</evidence>
<evidence type="ECO:0000256" key="2">
    <source>
        <dbReference type="ARBA" id="ARBA00006464"/>
    </source>
</evidence>
<keyword evidence="4 7" id="KW-0812">Transmembrane</keyword>
<evidence type="ECO:0000256" key="6">
    <source>
        <dbReference type="ARBA" id="ARBA00023136"/>
    </source>
</evidence>
<reference evidence="9 10" key="1">
    <citation type="journal article" date="2016" name="Nat. Commun.">
        <title>Thousands of microbial genomes shed light on interconnected biogeochemical processes in an aquifer system.</title>
        <authorList>
            <person name="Anantharaman K."/>
            <person name="Brown C.T."/>
            <person name="Hug L.A."/>
            <person name="Sharon I."/>
            <person name="Castelle C.J."/>
            <person name="Probst A.J."/>
            <person name="Thomas B.C."/>
            <person name="Singh A."/>
            <person name="Wilkins M.J."/>
            <person name="Karaoz U."/>
            <person name="Brodie E.L."/>
            <person name="Williams K.H."/>
            <person name="Hubbard S.S."/>
            <person name="Banfield J.F."/>
        </authorList>
    </citation>
    <scope>NUCLEOTIDE SEQUENCE [LARGE SCALE GENOMIC DNA]</scope>
</reference>
<dbReference type="Proteomes" id="UP000177370">
    <property type="component" value="Unassembled WGS sequence"/>
</dbReference>
<accession>A0A1F6V8I5</accession>
<evidence type="ECO:0000256" key="4">
    <source>
        <dbReference type="ARBA" id="ARBA00022692"/>
    </source>
</evidence>
<protein>
    <recommendedName>
        <fullName evidence="8">Bacterial sugar transferase domain-containing protein</fullName>
    </recommendedName>
</protein>
<evidence type="ECO:0000259" key="8">
    <source>
        <dbReference type="Pfam" id="PF02397"/>
    </source>
</evidence>
<gene>
    <name evidence="9" type="ORF">A2647_00440</name>
</gene>
<name>A0A1F6V8I5_9BACT</name>
<evidence type="ECO:0000313" key="10">
    <source>
        <dbReference type="Proteomes" id="UP000177370"/>
    </source>
</evidence>
<dbReference type="Pfam" id="PF02397">
    <property type="entry name" value="Bac_transf"/>
    <property type="match status" value="1"/>
</dbReference>
<dbReference type="InterPro" id="IPR003362">
    <property type="entry name" value="Bact_transf"/>
</dbReference>
<evidence type="ECO:0000256" key="5">
    <source>
        <dbReference type="ARBA" id="ARBA00022989"/>
    </source>
</evidence>
<dbReference type="GO" id="GO:0016780">
    <property type="term" value="F:phosphotransferase activity, for other substituted phosphate groups"/>
    <property type="evidence" value="ECO:0007669"/>
    <property type="project" value="TreeGrafter"/>
</dbReference>
<dbReference type="NCBIfam" id="TIGR03025">
    <property type="entry name" value="EPS_sugtrans"/>
    <property type="match status" value="1"/>
</dbReference>
<evidence type="ECO:0000256" key="1">
    <source>
        <dbReference type="ARBA" id="ARBA00004141"/>
    </source>
</evidence>
<feature type="transmembrane region" description="Helical" evidence="7">
    <location>
        <begin position="241"/>
        <end position="265"/>
    </location>
</feature>
<dbReference type="EMBL" id="MFTP01000012">
    <property type="protein sequence ID" value="OGI65834.1"/>
    <property type="molecule type" value="Genomic_DNA"/>
</dbReference>
<feature type="transmembrane region" description="Helical" evidence="7">
    <location>
        <begin position="33"/>
        <end position="56"/>
    </location>
</feature>
<feature type="transmembrane region" description="Helical" evidence="7">
    <location>
        <begin position="68"/>
        <end position="90"/>
    </location>
</feature>
<keyword evidence="6 7" id="KW-0472">Membrane</keyword>
<keyword evidence="5 7" id="KW-1133">Transmembrane helix</keyword>
<dbReference type="InterPro" id="IPR017475">
    <property type="entry name" value="EPS_sugar_tfrase"/>
</dbReference>
<organism evidence="9 10">
    <name type="scientific">Candidatus Nomurabacteria bacterium RIFCSPHIGHO2_01_FULL_40_24b</name>
    <dbReference type="NCBI Taxonomy" id="1801739"/>
    <lineage>
        <taxon>Bacteria</taxon>
        <taxon>Candidatus Nomuraibacteriota</taxon>
    </lineage>
</organism>
<comment type="caution">
    <text evidence="9">The sequence shown here is derived from an EMBL/GenBank/DDBJ whole genome shotgun (WGS) entry which is preliminary data.</text>
</comment>
<evidence type="ECO:0000256" key="3">
    <source>
        <dbReference type="ARBA" id="ARBA00022679"/>
    </source>
</evidence>
<comment type="similarity">
    <text evidence="2">Belongs to the bacterial sugar transferase family.</text>
</comment>
<feature type="transmembrane region" description="Helical" evidence="7">
    <location>
        <begin position="102"/>
        <end position="120"/>
    </location>
</feature>
<dbReference type="GO" id="GO:0016020">
    <property type="term" value="C:membrane"/>
    <property type="evidence" value="ECO:0007669"/>
    <property type="project" value="UniProtKB-SubCell"/>
</dbReference>
<evidence type="ECO:0000313" key="9">
    <source>
        <dbReference type="EMBL" id="OGI65834.1"/>
    </source>
</evidence>
<dbReference type="AlphaFoldDB" id="A0A1F6V8I5"/>
<comment type="subcellular location">
    <subcellularLocation>
        <location evidence="1">Membrane</location>
        <topology evidence="1">Multi-pass membrane protein</topology>
    </subcellularLocation>
</comment>
<dbReference type="PANTHER" id="PTHR30576">
    <property type="entry name" value="COLANIC BIOSYNTHESIS UDP-GLUCOSE LIPID CARRIER TRANSFERASE"/>
    <property type="match status" value="1"/>
</dbReference>
<keyword evidence="3" id="KW-0808">Transferase</keyword>
<dbReference type="PANTHER" id="PTHR30576:SF0">
    <property type="entry name" value="UNDECAPRENYL-PHOSPHATE N-ACETYLGALACTOSAMINYL 1-PHOSPHATE TRANSFERASE-RELATED"/>
    <property type="match status" value="1"/>
</dbReference>
<feature type="domain" description="Bacterial sugar transferase" evidence="8">
    <location>
        <begin position="239"/>
        <end position="423"/>
    </location>
</feature>
<proteinExistence type="inferred from homology"/>
<sequence>MFLIFVVDLIVAFGALSLTLFLRYGGNDFYSQITAHFIPFSIIILLFLLSFYIFNLYSFRFNKNITEFINSFTKSLAVSFALSVLVFYVFGDFFKLTPKTNLVLFTAIFGISDFYLRILIKRYFAKKGINRKIIIISEGENGLIAELKQNQNIGYEIIQETSCFDLSEIINLDPDLVVIDSITEKEFDKIYTLIKKGVFVYTINNFYTEIFQKVPTEKIEKEEVVDYLSRNRTIFNFTKRALDVILSLALILIFSPLFVIIPILIKITSRGPVLFKHKRISLNDTEFTIYKFRSMYIDAEKKGAMWTENNKNDSRITPIGRFMRQTHIDEIPQVVNILRGDISFVGPRPERPEFVSELKRDILYYDLRHSVKAGLTGWAQVNYKYGSSVDDAKEKLKYDFYYIKNRNIFFDILIVLKTIAKIFTY</sequence>